<organism evidence="3">
    <name type="scientific">Perkinsus marinus (strain ATCC 50983 / TXsc)</name>
    <dbReference type="NCBI Taxonomy" id="423536"/>
    <lineage>
        <taxon>Eukaryota</taxon>
        <taxon>Sar</taxon>
        <taxon>Alveolata</taxon>
        <taxon>Perkinsozoa</taxon>
        <taxon>Perkinsea</taxon>
        <taxon>Perkinsida</taxon>
        <taxon>Perkinsidae</taxon>
        <taxon>Perkinsus</taxon>
    </lineage>
</organism>
<evidence type="ECO:0000313" key="3">
    <source>
        <dbReference type="Proteomes" id="UP000007800"/>
    </source>
</evidence>
<dbReference type="GeneID" id="9042812"/>
<dbReference type="RefSeq" id="XP_002776827.1">
    <property type="nucleotide sequence ID" value="XM_002776781.1"/>
</dbReference>
<reference evidence="2 3" key="1">
    <citation type="submission" date="2008-07" db="EMBL/GenBank/DDBJ databases">
        <authorList>
            <person name="El-Sayed N."/>
            <person name="Caler E."/>
            <person name="Inman J."/>
            <person name="Amedeo P."/>
            <person name="Hass B."/>
            <person name="Wortman J."/>
        </authorList>
    </citation>
    <scope>NUCLEOTIDE SEQUENCE [LARGE SCALE GENOMIC DNA]</scope>
    <source>
        <strain evidence="3">ATCC 50983 / TXsc</strain>
    </source>
</reference>
<keyword evidence="1" id="KW-0472">Membrane</keyword>
<evidence type="ECO:0008006" key="4">
    <source>
        <dbReference type="Google" id="ProtNLM"/>
    </source>
</evidence>
<keyword evidence="1" id="KW-0812">Transmembrane</keyword>
<dbReference type="InParanoid" id="C5L3R4"/>
<keyword evidence="1" id="KW-1133">Transmembrane helix</keyword>
<keyword evidence="3" id="KW-1185">Reference proteome</keyword>
<accession>C5L3R4</accession>
<name>C5L3R4_PERM5</name>
<sequence length="149" mass="15942">MVDLNGCRSGCRGVLGSNGTDENIFRRGPDPAVSCAEWGELEDWKLGTQSDWLFVGELPCLESKLYRYPLFLGIASLSFEGVGAMALPIENSMANPVKFPNVLGYAVLLILVLNLLFSSTMVIAVSNISDEVPGVITQAMPEGSLVTSA</sequence>
<evidence type="ECO:0000256" key="1">
    <source>
        <dbReference type="SAM" id="Phobius"/>
    </source>
</evidence>
<protein>
    <recommendedName>
        <fullName evidence="4">Amino acid transporter</fullName>
    </recommendedName>
</protein>
<dbReference type="OrthoDB" id="10442168at2759"/>
<gene>
    <name evidence="2" type="ORF">Pmar_PMAR017699</name>
</gene>
<feature type="transmembrane region" description="Helical" evidence="1">
    <location>
        <begin position="102"/>
        <end position="125"/>
    </location>
</feature>
<evidence type="ECO:0000313" key="2">
    <source>
        <dbReference type="EMBL" id="EER08643.1"/>
    </source>
</evidence>
<proteinExistence type="predicted"/>
<dbReference type="Proteomes" id="UP000007800">
    <property type="component" value="Unassembled WGS sequence"/>
</dbReference>
<dbReference type="AlphaFoldDB" id="C5L3R4"/>
<dbReference type="EMBL" id="GG678922">
    <property type="protein sequence ID" value="EER08643.1"/>
    <property type="molecule type" value="Genomic_DNA"/>
</dbReference>